<evidence type="ECO:0000313" key="5">
    <source>
        <dbReference type="EMBL" id="CAL6052596.1"/>
    </source>
</evidence>
<evidence type="ECO:0000256" key="1">
    <source>
        <dbReference type="SAM" id="MobiDB-lite"/>
    </source>
</evidence>
<dbReference type="Proteomes" id="UP001642409">
    <property type="component" value="Unassembled WGS sequence"/>
</dbReference>
<dbReference type="EMBL" id="CAXDID020000009">
    <property type="protein sequence ID" value="CAL5978406.1"/>
    <property type="molecule type" value="Genomic_DNA"/>
</dbReference>
<dbReference type="PANTHER" id="PTHR46917:SF1">
    <property type="entry name" value="MORN REPEAT-CONTAINING PROTEIN 2"/>
    <property type="match status" value="1"/>
</dbReference>
<proteinExistence type="predicted"/>
<reference evidence="2" key="1">
    <citation type="submission" date="2023-06" db="EMBL/GenBank/DDBJ databases">
        <authorList>
            <person name="Kurt Z."/>
        </authorList>
    </citation>
    <scope>NUCLEOTIDE SEQUENCE</scope>
</reference>
<dbReference type="EMBL" id="CAXDID020000466">
    <property type="protein sequence ID" value="CAL6094427.1"/>
    <property type="molecule type" value="Genomic_DNA"/>
</dbReference>
<dbReference type="PANTHER" id="PTHR46917">
    <property type="entry name" value="MORN REPEAT-CONTAINING PROTEIN 2"/>
    <property type="match status" value="1"/>
</dbReference>
<evidence type="ECO:0000313" key="4">
    <source>
        <dbReference type="EMBL" id="CAL5978406.1"/>
    </source>
</evidence>
<sequence length="159" mass="17970">MPPKPVSKLEQKAPSGNDKFLFKNGSKYEGEYVSNNGIILKHGKGKYIESLHQLDPHDCPGIEPDEINADINQVYEGIFNMDQFEEGKVTYADNSFYEGKFDSDGNYSEGKYTFADGSQWIGPFKFCKMNGEGIFIDKAGRKWRGVMEDNQCDAMIEVI</sequence>
<accession>A0AA86U8W8</accession>
<dbReference type="AlphaFoldDB" id="A0AA86U8W8"/>
<reference evidence="4 7" key="2">
    <citation type="submission" date="2024-07" db="EMBL/GenBank/DDBJ databases">
        <authorList>
            <person name="Akdeniz Z."/>
        </authorList>
    </citation>
    <scope>NUCLEOTIDE SEQUENCE [LARGE SCALE GENOMIC DNA]</scope>
</reference>
<evidence type="ECO:0000313" key="6">
    <source>
        <dbReference type="EMBL" id="CAL6094427.1"/>
    </source>
</evidence>
<comment type="caution">
    <text evidence="2">The sequence shown here is derived from an EMBL/GenBank/DDBJ whole genome shotgun (WGS) entry which is preliminary data.</text>
</comment>
<name>A0AA86U8W8_9EUKA</name>
<gene>
    <name evidence="2" type="ORF">HINF_LOCUS35625</name>
    <name evidence="5" type="ORF">HINF_LOCUS44926</name>
    <name evidence="4" type="ORF">HINF_LOCUS4765</name>
    <name evidence="3" type="ORF">HINF_LOCUS58384</name>
    <name evidence="6" type="ORF">HINF_LOCUS67464</name>
</gene>
<dbReference type="SUPFAM" id="SSF82185">
    <property type="entry name" value="Histone H3 K4-specific methyltransferase SET7/9 N-terminal domain"/>
    <property type="match status" value="1"/>
</dbReference>
<evidence type="ECO:0000313" key="7">
    <source>
        <dbReference type="Proteomes" id="UP001642409"/>
    </source>
</evidence>
<dbReference type="EMBL" id="CAXDID020000193">
    <property type="protein sequence ID" value="CAL6052596.1"/>
    <property type="molecule type" value="Genomic_DNA"/>
</dbReference>
<keyword evidence="7" id="KW-1185">Reference proteome</keyword>
<organism evidence="2">
    <name type="scientific">Hexamita inflata</name>
    <dbReference type="NCBI Taxonomy" id="28002"/>
    <lineage>
        <taxon>Eukaryota</taxon>
        <taxon>Metamonada</taxon>
        <taxon>Diplomonadida</taxon>
        <taxon>Hexamitidae</taxon>
        <taxon>Hexamitinae</taxon>
        <taxon>Hexamita</taxon>
    </lineage>
</organism>
<dbReference type="InterPro" id="IPR052849">
    <property type="entry name" value="MORN_repeat_protein"/>
</dbReference>
<dbReference type="EMBL" id="CATOUU010000784">
    <property type="protein sequence ID" value="CAI9947980.1"/>
    <property type="molecule type" value="Genomic_DNA"/>
</dbReference>
<dbReference type="EMBL" id="CATOUU010001083">
    <property type="protein sequence ID" value="CAI9970739.1"/>
    <property type="molecule type" value="Genomic_DNA"/>
</dbReference>
<evidence type="ECO:0000313" key="2">
    <source>
        <dbReference type="EMBL" id="CAI9947980.1"/>
    </source>
</evidence>
<protein>
    <submittedName>
        <fullName evidence="2">Uncharacterized protein</fullName>
    </submittedName>
</protein>
<feature type="region of interest" description="Disordered" evidence="1">
    <location>
        <begin position="1"/>
        <end position="20"/>
    </location>
</feature>
<evidence type="ECO:0000313" key="3">
    <source>
        <dbReference type="EMBL" id="CAI9970739.1"/>
    </source>
</evidence>